<accession>A0AB35RV36</accession>
<name>A0AB35RV36_9ENTR</name>
<proteinExistence type="predicted"/>
<evidence type="ECO:0000313" key="1">
    <source>
        <dbReference type="EMBL" id="MDV2865860.1"/>
    </source>
</evidence>
<gene>
    <name evidence="1" type="ORF">R0H02_25820</name>
</gene>
<evidence type="ECO:0000313" key="2">
    <source>
        <dbReference type="Proteomes" id="UP001286589"/>
    </source>
</evidence>
<dbReference type="AlphaFoldDB" id="A0AB35RV36"/>
<reference evidence="1 2" key="1">
    <citation type="submission" date="2023-10" db="EMBL/GenBank/DDBJ databases">
        <title>Phytobacter spp. The emergence of a new genus of hospital-origin enterobacteria encoding carbapenemases in Argentina.</title>
        <authorList>
            <person name="Vay C."/>
            <person name="Almuzara M."/>
            <person name="Traglia G.M."/>
            <person name="Campos J."/>
        </authorList>
    </citation>
    <scope>NUCLEOTIDE SEQUENCE [LARGE SCALE GENOMIC DNA]</scope>
    <source>
        <strain evidence="1 2">CVMA36</strain>
    </source>
</reference>
<dbReference type="Proteomes" id="UP001286589">
    <property type="component" value="Unassembled WGS sequence"/>
</dbReference>
<keyword evidence="2" id="KW-1185">Reference proteome</keyword>
<comment type="caution">
    <text evidence="1">The sequence shown here is derived from an EMBL/GenBank/DDBJ whole genome shotgun (WGS) entry which is preliminary data.</text>
</comment>
<organism evidence="1 2">
    <name type="scientific">Phytobacter ursingii</name>
    <dbReference type="NCBI Taxonomy" id="1972431"/>
    <lineage>
        <taxon>Bacteria</taxon>
        <taxon>Pseudomonadati</taxon>
        <taxon>Pseudomonadota</taxon>
        <taxon>Gammaproteobacteria</taxon>
        <taxon>Enterobacterales</taxon>
        <taxon>Enterobacteriaceae</taxon>
        <taxon>Phytobacter</taxon>
    </lineage>
</organism>
<sequence>MKVVFLFFVVLRRMLELRKKSATGGVLMSENEDEDDAEDAFYDETCRIVGQCCLMLAINDAETDRAQLVCQLKRLHWKIMQLTSGSHSGILMAIEQLETAEI</sequence>
<dbReference type="EMBL" id="JAWJAC010000032">
    <property type="protein sequence ID" value="MDV2865860.1"/>
    <property type="molecule type" value="Genomic_DNA"/>
</dbReference>
<dbReference type="RefSeq" id="WP_317101712.1">
    <property type="nucleotide sequence ID" value="NZ_JAWJAC010000032.1"/>
</dbReference>
<protein>
    <submittedName>
        <fullName evidence="1">DUF2767 domain-containing protein</fullName>
    </submittedName>
</protein>